<evidence type="ECO:0000256" key="2">
    <source>
        <dbReference type="ARBA" id="ARBA00023180"/>
    </source>
</evidence>
<feature type="domain" description="Calcineurin-like phosphoesterase" evidence="4">
    <location>
        <begin position="140"/>
        <end position="349"/>
    </location>
</feature>
<sequence length="475" mass="54370">MCSVRQLTLLVVLHSPLVHSFIPSPALRAATVDTSQLAAGMPQQVHIALTKKNTEMSATWVTFEEVNQQINFRQLSTTKMYTNNAETTKFVNPTGVIRYVHRAVMTGLTPGESYAYQVGRQGYLSKEFVFKQLSLQPPYNILVFGDLGVYKGESIPSMLQDAEEKAYDLIVTVGDYAYDLFSNNGTTGDQFFATLEPLFATVPFMVVAGNHEAEEQWAANYTTYRNSFTMPEEGYGDNQFYSFDVGPIHFIGLSSEYYGFYYIYGMDPVFNQYDWLVKDLQASNKNRDTRPWIFSYSHRPFYCSNDYNDECNTFENQLVRDGFLEMPGLEQIFYDQGVDITFWGHMHSYERFLPRTPSAKETADPYNNPAGPIYFISGSAGCHNNHATFGDPDEYSAARNSEFGYTRVFVPNSTHIRFEQYSVEHDAIVDSVWISKDRQTPFTKDTKVDDAIICHPKDMHCHKRRKAGRQFQIKH</sequence>
<keyword evidence="2" id="KW-0325">Glycoprotein</keyword>
<organism evidence="7 8">
    <name type="scientific">Pristionchus mayeri</name>
    <dbReference type="NCBI Taxonomy" id="1317129"/>
    <lineage>
        <taxon>Eukaryota</taxon>
        <taxon>Metazoa</taxon>
        <taxon>Ecdysozoa</taxon>
        <taxon>Nematoda</taxon>
        <taxon>Chromadorea</taxon>
        <taxon>Rhabditida</taxon>
        <taxon>Rhabditina</taxon>
        <taxon>Diplogasteromorpha</taxon>
        <taxon>Diplogasteroidea</taxon>
        <taxon>Neodiplogasteridae</taxon>
        <taxon>Pristionchus</taxon>
    </lineage>
</organism>
<dbReference type="Proteomes" id="UP001328107">
    <property type="component" value="Unassembled WGS sequence"/>
</dbReference>
<accession>A0AAN4ZD95</accession>
<evidence type="ECO:0000259" key="6">
    <source>
        <dbReference type="Pfam" id="PF16656"/>
    </source>
</evidence>
<dbReference type="GO" id="GO:0003993">
    <property type="term" value="F:acid phosphatase activity"/>
    <property type="evidence" value="ECO:0007669"/>
    <property type="project" value="UniProtKB-EC"/>
</dbReference>
<dbReference type="InterPro" id="IPR004843">
    <property type="entry name" value="Calcineurin-like_PHP"/>
</dbReference>
<dbReference type="InterPro" id="IPR029052">
    <property type="entry name" value="Metallo-depent_PP-like"/>
</dbReference>
<evidence type="ECO:0000313" key="8">
    <source>
        <dbReference type="Proteomes" id="UP001328107"/>
    </source>
</evidence>
<dbReference type="Gene3D" id="2.60.40.380">
    <property type="entry name" value="Purple acid phosphatase-like, N-terminal"/>
    <property type="match status" value="1"/>
</dbReference>
<dbReference type="EMBL" id="BTRK01000002">
    <property type="protein sequence ID" value="GMR39038.1"/>
    <property type="molecule type" value="Genomic_DNA"/>
</dbReference>
<protein>
    <recommendedName>
        <fullName evidence="3">Purple acid phosphatase</fullName>
        <ecNumber evidence="3">3.1.3.2</ecNumber>
    </recommendedName>
</protein>
<feature type="signal peptide" evidence="3">
    <location>
        <begin position="1"/>
        <end position="20"/>
    </location>
</feature>
<dbReference type="Pfam" id="PF14008">
    <property type="entry name" value="Metallophos_C"/>
    <property type="match status" value="1"/>
</dbReference>
<evidence type="ECO:0000256" key="3">
    <source>
        <dbReference type="RuleBase" id="RU361203"/>
    </source>
</evidence>
<comment type="catalytic activity">
    <reaction evidence="3">
        <text>a phosphate monoester + H2O = an alcohol + phosphate</text>
        <dbReference type="Rhea" id="RHEA:15017"/>
        <dbReference type="ChEBI" id="CHEBI:15377"/>
        <dbReference type="ChEBI" id="CHEBI:30879"/>
        <dbReference type="ChEBI" id="CHEBI:43474"/>
        <dbReference type="ChEBI" id="CHEBI:67140"/>
        <dbReference type="EC" id="3.1.3.2"/>
    </reaction>
</comment>
<feature type="domain" description="Purple acid phosphatase N-terminal" evidence="6">
    <location>
        <begin position="42"/>
        <end position="131"/>
    </location>
</feature>
<evidence type="ECO:0000256" key="1">
    <source>
        <dbReference type="ARBA" id="ARBA00022729"/>
    </source>
</evidence>
<dbReference type="EC" id="3.1.3.2" evidence="3"/>
<dbReference type="AlphaFoldDB" id="A0AAN4ZD95"/>
<feature type="domain" description="Purple acid phosphatase C-terminal" evidence="5">
    <location>
        <begin position="371"/>
        <end position="431"/>
    </location>
</feature>
<keyword evidence="8" id="KW-1185">Reference proteome</keyword>
<comment type="similarity">
    <text evidence="3">Belongs to the metallophosphoesterase superfamily. Purple acid phosphatase family.</text>
</comment>
<dbReference type="PANTHER" id="PTHR45867">
    <property type="entry name" value="PURPLE ACID PHOSPHATASE"/>
    <property type="match status" value="1"/>
</dbReference>
<dbReference type="GO" id="GO:0046872">
    <property type="term" value="F:metal ion binding"/>
    <property type="evidence" value="ECO:0007669"/>
    <property type="project" value="InterPro"/>
</dbReference>
<dbReference type="CDD" id="cd00839">
    <property type="entry name" value="MPP_PAPs"/>
    <property type="match status" value="1"/>
</dbReference>
<evidence type="ECO:0000259" key="5">
    <source>
        <dbReference type="Pfam" id="PF14008"/>
    </source>
</evidence>
<reference evidence="8" key="1">
    <citation type="submission" date="2022-10" db="EMBL/GenBank/DDBJ databases">
        <title>Genome assembly of Pristionchus species.</title>
        <authorList>
            <person name="Yoshida K."/>
            <person name="Sommer R.J."/>
        </authorList>
    </citation>
    <scope>NUCLEOTIDE SEQUENCE [LARGE SCALE GENOMIC DNA]</scope>
    <source>
        <strain evidence="8">RS5460</strain>
    </source>
</reference>
<gene>
    <name evidence="7" type="ORF">PMAYCL1PPCAC_09233</name>
</gene>
<dbReference type="PANTHER" id="PTHR45867:SF10">
    <property type="entry name" value="PURPLE ACID PHOSPHATASE"/>
    <property type="match status" value="1"/>
</dbReference>
<dbReference type="Pfam" id="PF16656">
    <property type="entry name" value="Pur_ac_phosph_N"/>
    <property type="match status" value="1"/>
</dbReference>
<proteinExistence type="inferred from homology"/>
<keyword evidence="1 3" id="KW-0732">Signal</keyword>
<dbReference type="InterPro" id="IPR015914">
    <property type="entry name" value="PAPs_N"/>
</dbReference>
<evidence type="ECO:0000313" key="7">
    <source>
        <dbReference type="EMBL" id="GMR39038.1"/>
    </source>
</evidence>
<dbReference type="Gene3D" id="3.60.21.10">
    <property type="match status" value="1"/>
</dbReference>
<keyword evidence="3" id="KW-0378">Hydrolase</keyword>
<feature type="chain" id="PRO_5042672940" description="Purple acid phosphatase" evidence="3">
    <location>
        <begin position="21"/>
        <end position="475"/>
    </location>
</feature>
<comment type="caution">
    <text evidence="7">The sequence shown here is derived from an EMBL/GenBank/DDBJ whole genome shotgun (WGS) entry which is preliminary data.</text>
</comment>
<dbReference type="SUPFAM" id="SSF56300">
    <property type="entry name" value="Metallo-dependent phosphatases"/>
    <property type="match status" value="1"/>
</dbReference>
<evidence type="ECO:0000259" key="4">
    <source>
        <dbReference type="Pfam" id="PF00149"/>
    </source>
</evidence>
<dbReference type="InterPro" id="IPR025733">
    <property type="entry name" value="PAPs_C"/>
</dbReference>
<name>A0AAN4ZD95_9BILA</name>
<dbReference type="SUPFAM" id="SSF49363">
    <property type="entry name" value="Purple acid phosphatase, N-terminal domain"/>
    <property type="match status" value="1"/>
</dbReference>
<dbReference type="InterPro" id="IPR008963">
    <property type="entry name" value="Purple_acid_Pase-like_N"/>
</dbReference>
<dbReference type="Pfam" id="PF00149">
    <property type="entry name" value="Metallophos"/>
    <property type="match status" value="1"/>
</dbReference>
<dbReference type="InterPro" id="IPR041792">
    <property type="entry name" value="MPP_PAP"/>
</dbReference>